<organism evidence="6 7">
    <name type="scientific">Kurthia sibirica</name>
    <dbReference type="NCBI Taxonomy" id="202750"/>
    <lineage>
        <taxon>Bacteria</taxon>
        <taxon>Bacillati</taxon>
        <taxon>Bacillota</taxon>
        <taxon>Bacilli</taxon>
        <taxon>Bacillales</taxon>
        <taxon>Caryophanaceae</taxon>
        <taxon>Kurthia</taxon>
    </lineage>
</organism>
<dbReference type="GO" id="GO:1901135">
    <property type="term" value="P:carbohydrate derivative metabolic process"/>
    <property type="evidence" value="ECO:0007669"/>
    <property type="project" value="InterPro"/>
</dbReference>
<dbReference type="InterPro" id="IPR001347">
    <property type="entry name" value="SIS_dom"/>
</dbReference>
<dbReference type="OrthoDB" id="3684496at2"/>
<keyword evidence="1" id="KW-0805">Transcription regulation</keyword>
<evidence type="ECO:0000313" key="7">
    <source>
        <dbReference type="Proteomes" id="UP000245938"/>
    </source>
</evidence>
<dbReference type="InterPro" id="IPR036388">
    <property type="entry name" value="WH-like_DNA-bd_sf"/>
</dbReference>
<comment type="caution">
    <text evidence="6">The sequence shown here is derived from an EMBL/GenBank/DDBJ whole genome shotgun (WGS) entry which is preliminary data.</text>
</comment>
<feature type="domain" description="HTH rpiR-type" evidence="4">
    <location>
        <begin position="11"/>
        <end position="87"/>
    </location>
</feature>
<dbReference type="Gene3D" id="1.10.10.10">
    <property type="entry name" value="Winged helix-like DNA-binding domain superfamily/Winged helix DNA-binding domain"/>
    <property type="match status" value="1"/>
</dbReference>
<protein>
    <submittedName>
        <fullName evidence="6">RpiR family transcriptional regulator</fullName>
    </submittedName>
</protein>
<evidence type="ECO:0000256" key="1">
    <source>
        <dbReference type="ARBA" id="ARBA00023015"/>
    </source>
</evidence>
<dbReference type="Pfam" id="PF01418">
    <property type="entry name" value="HTH_6"/>
    <property type="match status" value="1"/>
</dbReference>
<proteinExistence type="predicted"/>
<dbReference type="SUPFAM" id="SSF46689">
    <property type="entry name" value="Homeodomain-like"/>
    <property type="match status" value="1"/>
</dbReference>
<sequence>MTIDTRQLNRLKPTLVMAQNKHNFTKSEIKIQYYILANPENVIYHSLTELSEASNVAEATVLRFFRKLGYKGFQDFKLLLAQELTAEVVPENSNSYKEKVKVNMIQALENTHDGIDENELEASILAISHSNDVVIFGIGASGIAALDMQNRLMRIGKNVQVIIDSHFQMMRATTLNPHSVVIAISLTGGTKDIVDSVKIASEKGAKIIALTNYVKSPLTKYAHHILLGSAKEHPLDSGSLVSKIAQLYVIDLICTGLSLSQIERAQMIQQEISENVSEKLY</sequence>
<dbReference type="PANTHER" id="PTHR30514:SF9">
    <property type="entry name" value="TRANSCRIPTIONAL REGULATOR"/>
    <property type="match status" value="1"/>
</dbReference>
<dbReference type="InterPro" id="IPR046348">
    <property type="entry name" value="SIS_dom_sf"/>
</dbReference>
<dbReference type="InterPro" id="IPR047640">
    <property type="entry name" value="RpiR-like"/>
</dbReference>
<evidence type="ECO:0000259" key="5">
    <source>
        <dbReference type="PROSITE" id="PS51464"/>
    </source>
</evidence>
<dbReference type="PROSITE" id="PS51464">
    <property type="entry name" value="SIS"/>
    <property type="match status" value="1"/>
</dbReference>
<name>A0A2U3AR70_9BACL</name>
<dbReference type="InterPro" id="IPR035472">
    <property type="entry name" value="RpiR-like_SIS"/>
</dbReference>
<dbReference type="RefSeq" id="WP_109304619.1">
    <property type="nucleotide sequence ID" value="NZ_BJUF01000029.1"/>
</dbReference>
<dbReference type="InterPro" id="IPR000281">
    <property type="entry name" value="HTH_RpiR"/>
</dbReference>
<dbReference type="AlphaFoldDB" id="A0A2U3AR70"/>
<keyword evidence="7" id="KW-1185">Reference proteome</keyword>
<accession>A0A2U3AR70</accession>
<dbReference type="InterPro" id="IPR009057">
    <property type="entry name" value="Homeodomain-like_sf"/>
</dbReference>
<dbReference type="GO" id="GO:0003677">
    <property type="term" value="F:DNA binding"/>
    <property type="evidence" value="ECO:0007669"/>
    <property type="project" value="UniProtKB-KW"/>
</dbReference>
<dbReference type="Pfam" id="PF01380">
    <property type="entry name" value="SIS"/>
    <property type="match status" value="1"/>
</dbReference>
<dbReference type="SUPFAM" id="SSF53697">
    <property type="entry name" value="SIS domain"/>
    <property type="match status" value="1"/>
</dbReference>
<gene>
    <name evidence="6" type="ORF">DEX24_01500</name>
</gene>
<reference evidence="6 7" key="1">
    <citation type="submission" date="2018-05" db="EMBL/GenBank/DDBJ databases">
        <title>Kurthia sibirica genome sequence.</title>
        <authorList>
            <person name="Maclea K.S."/>
            <person name="Goen A.E."/>
        </authorList>
    </citation>
    <scope>NUCLEOTIDE SEQUENCE [LARGE SCALE GENOMIC DNA]</scope>
    <source>
        <strain evidence="6 7">ATCC 49154</strain>
    </source>
</reference>
<evidence type="ECO:0000256" key="3">
    <source>
        <dbReference type="ARBA" id="ARBA00023163"/>
    </source>
</evidence>
<dbReference type="Gene3D" id="3.40.50.10490">
    <property type="entry name" value="Glucose-6-phosphate isomerase like protein, domain 1"/>
    <property type="match status" value="1"/>
</dbReference>
<evidence type="ECO:0000259" key="4">
    <source>
        <dbReference type="PROSITE" id="PS51071"/>
    </source>
</evidence>
<evidence type="ECO:0000313" key="6">
    <source>
        <dbReference type="EMBL" id="PWI26996.1"/>
    </source>
</evidence>
<dbReference type="EMBL" id="QFVR01000001">
    <property type="protein sequence ID" value="PWI26996.1"/>
    <property type="molecule type" value="Genomic_DNA"/>
</dbReference>
<keyword evidence="3" id="KW-0804">Transcription</keyword>
<dbReference type="PANTHER" id="PTHR30514">
    <property type="entry name" value="GLUCOKINASE"/>
    <property type="match status" value="1"/>
</dbReference>
<dbReference type="Proteomes" id="UP000245938">
    <property type="component" value="Unassembled WGS sequence"/>
</dbReference>
<keyword evidence="2" id="KW-0238">DNA-binding</keyword>
<evidence type="ECO:0000256" key="2">
    <source>
        <dbReference type="ARBA" id="ARBA00023125"/>
    </source>
</evidence>
<dbReference type="GO" id="GO:0097367">
    <property type="term" value="F:carbohydrate derivative binding"/>
    <property type="evidence" value="ECO:0007669"/>
    <property type="project" value="InterPro"/>
</dbReference>
<dbReference type="PROSITE" id="PS51071">
    <property type="entry name" value="HTH_RPIR"/>
    <property type="match status" value="1"/>
</dbReference>
<dbReference type="GO" id="GO:0003700">
    <property type="term" value="F:DNA-binding transcription factor activity"/>
    <property type="evidence" value="ECO:0007669"/>
    <property type="project" value="InterPro"/>
</dbReference>
<dbReference type="CDD" id="cd05013">
    <property type="entry name" value="SIS_RpiR"/>
    <property type="match status" value="1"/>
</dbReference>
<feature type="domain" description="SIS" evidence="5">
    <location>
        <begin position="120"/>
        <end position="263"/>
    </location>
</feature>